<dbReference type="InterPro" id="IPR020449">
    <property type="entry name" value="Tscrpt_reg_AraC-type_HTH"/>
</dbReference>
<dbReference type="SUPFAM" id="SSF46689">
    <property type="entry name" value="Homeodomain-like"/>
    <property type="match status" value="2"/>
</dbReference>
<dbReference type="PRINTS" id="PR00032">
    <property type="entry name" value="HTHARAC"/>
</dbReference>
<dbReference type="GO" id="GO:0003700">
    <property type="term" value="F:DNA-binding transcription factor activity"/>
    <property type="evidence" value="ECO:0007669"/>
    <property type="project" value="InterPro"/>
</dbReference>
<keyword evidence="1" id="KW-0805">Transcription regulation</keyword>
<dbReference type="PROSITE" id="PS01124">
    <property type="entry name" value="HTH_ARAC_FAMILY_2"/>
    <property type="match status" value="1"/>
</dbReference>
<comment type="caution">
    <text evidence="5">The sequence shown here is derived from an EMBL/GenBank/DDBJ whole genome shotgun (WGS) entry which is preliminary data.</text>
</comment>
<dbReference type="PANTHER" id="PTHR43280:SF28">
    <property type="entry name" value="HTH-TYPE TRANSCRIPTIONAL ACTIVATOR RHAS"/>
    <property type="match status" value="1"/>
</dbReference>
<dbReference type="SMART" id="SM00342">
    <property type="entry name" value="HTH_ARAC"/>
    <property type="match status" value="1"/>
</dbReference>
<keyword evidence="3" id="KW-0804">Transcription</keyword>
<evidence type="ECO:0000256" key="2">
    <source>
        <dbReference type="ARBA" id="ARBA00023125"/>
    </source>
</evidence>
<gene>
    <name evidence="5" type="primary">rhaR_148</name>
    <name evidence="5" type="ORF">SDC9_152006</name>
</gene>
<name>A0A645EU95_9ZZZZ</name>
<evidence type="ECO:0000256" key="1">
    <source>
        <dbReference type="ARBA" id="ARBA00023015"/>
    </source>
</evidence>
<dbReference type="InterPro" id="IPR018062">
    <property type="entry name" value="HTH_AraC-typ_CS"/>
</dbReference>
<dbReference type="Gene3D" id="1.10.10.60">
    <property type="entry name" value="Homeodomain-like"/>
    <property type="match status" value="2"/>
</dbReference>
<dbReference type="Pfam" id="PF12833">
    <property type="entry name" value="HTH_18"/>
    <property type="match status" value="1"/>
</dbReference>
<evidence type="ECO:0000259" key="4">
    <source>
        <dbReference type="PROSITE" id="PS01124"/>
    </source>
</evidence>
<sequence length="200" mass="23293">MIKNTTIYKDIKENALSTLNLTYSNNISFLVVPILDYDLYRGYFIVGPFKSDPSCTVPDMVYKPAYLIDNMSQILKHIINEKLSSYNSLSSYTKGCIDYVHRNYSLDIKIDDICEHLNVNKSYFCSVFKKETGYTFTNFLNMIRVERSKRLLMDKNNSILDVALSVGYNNHNYYTTTFKKLNGNTPLEYRNNVLFKPIKN</sequence>
<dbReference type="GO" id="GO:0043565">
    <property type="term" value="F:sequence-specific DNA binding"/>
    <property type="evidence" value="ECO:0007669"/>
    <property type="project" value="InterPro"/>
</dbReference>
<evidence type="ECO:0000313" key="5">
    <source>
        <dbReference type="EMBL" id="MPN04759.1"/>
    </source>
</evidence>
<dbReference type="PANTHER" id="PTHR43280">
    <property type="entry name" value="ARAC-FAMILY TRANSCRIPTIONAL REGULATOR"/>
    <property type="match status" value="1"/>
</dbReference>
<feature type="domain" description="HTH araC/xylS-type" evidence="4">
    <location>
        <begin position="94"/>
        <end position="192"/>
    </location>
</feature>
<evidence type="ECO:0000256" key="3">
    <source>
        <dbReference type="ARBA" id="ARBA00023163"/>
    </source>
</evidence>
<organism evidence="5">
    <name type="scientific">bioreactor metagenome</name>
    <dbReference type="NCBI Taxonomy" id="1076179"/>
    <lineage>
        <taxon>unclassified sequences</taxon>
        <taxon>metagenomes</taxon>
        <taxon>ecological metagenomes</taxon>
    </lineage>
</organism>
<reference evidence="5" key="1">
    <citation type="submission" date="2019-08" db="EMBL/GenBank/DDBJ databases">
        <authorList>
            <person name="Kucharzyk K."/>
            <person name="Murdoch R.W."/>
            <person name="Higgins S."/>
            <person name="Loffler F."/>
        </authorList>
    </citation>
    <scope>NUCLEOTIDE SEQUENCE</scope>
</reference>
<protein>
    <submittedName>
        <fullName evidence="5">HTH-type transcriptional activator RhaR</fullName>
    </submittedName>
</protein>
<proteinExistence type="predicted"/>
<dbReference type="EMBL" id="VSSQ01050681">
    <property type="protein sequence ID" value="MPN04759.1"/>
    <property type="molecule type" value="Genomic_DNA"/>
</dbReference>
<dbReference type="InterPro" id="IPR009057">
    <property type="entry name" value="Homeodomain-like_sf"/>
</dbReference>
<dbReference type="AlphaFoldDB" id="A0A645EU95"/>
<keyword evidence="2" id="KW-0238">DNA-binding</keyword>
<dbReference type="InterPro" id="IPR018060">
    <property type="entry name" value="HTH_AraC"/>
</dbReference>
<dbReference type="PROSITE" id="PS00041">
    <property type="entry name" value="HTH_ARAC_FAMILY_1"/>
    <property type="match status" value="1"/>
</dbReference>
<accession>A0A645EU95</accession>